<feature type="domain" description="Histidine kinase" evidence="7">
    <location>
        <begin position="71"/>
        <end position="288"/>
    </location>
</feature>
<dbReference type="InterPro" id="IPR005467">
    <property type="entry name" value="His_kinase_dom"/>
</dbReference>
<evidence type="ECO:0000256" key="4">
    <source>
        <dbReference type="ARBA" id="ARBA00022679"/>
    </source>
</evidence>
<protein>
    <recommendedName>
        <fullName evidence="2">histidine kinase</fullName>
        <ecNumber evidence="2">2.7.13.3</ecNumber>
    </recommendedName>
</protein>
<dbReference type="CDD" id="cd00082">
    <property type="entry name" value="HisKA"/>
    <property type="match status" value="1"/>
</dbReference>
<dbReference type="PROSITE" id="PS50109">
    <property type="entry name" value="HIS_KIN"/>
    <property type="match status" value="1"/>
</dbReference>
<dbReference type="Gene3D" id="1.10.287.130">
    <property type="match status" value="1"/>
</dbReference>
<keyword evidence="6" id="KW-0902">Two-component regulatory system</keyword>
<evidence type="ECO:0000313" key="9">
    <source>
        <dbReference type="Proteomes" id="UP000217076"/>
    </source>
</evidence>
<dbReference type="SMART" id="SM00388">
    <property type="entry name" value="HisKA"/>
    <property type="match status" value="1"/>
</dbReference>
<dbReference type="InterPro" id="IPR004358">
    <property type="entry name" value="Sig_transdc_His_kin-like_C"/>
</dbReference>
<dbReference type="Gene3D" id="3.30.565.10">
    <property type="entry name" value="Histidine kinase-like ATPase, C-terminal domain"/>
    <property type="match status" value="1"/>
</dbReference>
<proteinExistence type="predicted"/>
<accession>A0A1G7X2K7</accession>
<dbReference type="EMBL" id="FNCV01000002">
    <property type="protein sequence ID" value="SDG78423.1"/>
    <property type="molecule type" value="Genomic_DNA"/>
</dbReference>
<dbReference type="AlphaFoldDB" id="A0A1G7X2K7"/>
<dbReference type="InterPro" id="IPR003661">
    <property type="entry name" value="HisK_dim/P_dom"/>
</dbReference>
<dbReference type="InterPro" id="IPR050736">
    <property type="entry name" value="Sensor_HK_Regulatory"/>
</dbReference>
<keyword evidence="4" id="KW-0808">Transferase</keyword>
<dbReference type="CDD" id="cd00075">
    <property type="entry name" value="HATPase"/>
    <property type="match status" value="1"/>
</dbReference>
<evidence type="ECO:0000313" key="8">
    <source>
        <dbReference type="EMBL" id="SDG78423.1"/>
    </source>
</evidence>
<evidence type="ECO:0000256" key="3">
    <source>
        <dbReference type="ARBA" id="ARBA00022553"/>
    </source>
</evidence>
<dbReference type="PANTHER" id="PTHR43711:SF1">
    <property type="entry name" value="HISTIDINE KINASE 1"/>
    <property type="match status" value="1"/>
</dbReference>
<dbReference type="Pfam" id="PF00512">
    <property type="entry name" value="HisKA"/>
    <property type="match status" value="1"/>
</dbReference>
<dbReference type="SUPFAM" id="SSF55874">
    <property type="entry name" value="ATPase domain of HSP90 chaperone/DNA topoisomerase II/histidine kinase"/>
    <property type="match status" value="1"/>
</dbReference>
<evidence type="ECO:0000259" key="7">
    <source>
        <dbReference type="PROSITE" id="PS50109"/>
    </source>
</evidence>
<reference evidence="9" key="1">
    <citation type="submission" date="2016-10" db="EMBL/GenBank/DDBJ databases">
        <authorList>
            <person name="Varghese N."/>
            <person name="Submissions S."/>
        </authorList>
    </citation>
    <scope>NUCLEOTIDE SEQUENCE [LARGE SCALE GENOMIC DNA]</scope>
    <source>
        <strain evidence="9">930I</strain>
    </source>
</reference>
<dbReference type="PRINTS" id="PR00344">
    <property type="entry name" value="BCTRLSENSOR"/>
</dbReference>
<dbReference type="OrthoDB" id="226486at2"/>
<dbReference type="SMART" id="SM00387">
    <property type="entry name" value="HATPase_c"/>
    <property type="match status" value="1"/>
</dbReference>
<organism evidence="8 9">
    <name type="scientific">Roseospirillum parvum</name>
    <dbReference type="NCBI Taxonomy" id="83401"/>
    <lineage>
        <taxon>Bacteria</taxon>
        <taxon>Pseudomonadati</taxon>
        <taxon>Pseudomonadota</taxon>
        <taxon>Alphaproteobacteria</taxon>
        <taxon>Rhodospirillales</taxon>
        <taxon>Rhodospirillaceae</taxon>
        <taxon>Roseospirillum</taxon>
    </lineage>
</organism>
<keyword evidence="3" id="KW-0597">Phosphoprotein</keyword>
<dbReference type="Pfam" id="PF02518">
    <property type="entry name" value="HATPase_c"/>
    <property type="match status" value="1"/>
</dbReference>
<evidence type="ECO:0000256" key="2">
    <source>
        <dbReference type="ARBA" id="ARBA00012438"/>
    </source>
</evidence>
<dbReference type="SUPFAM" id="SSF47384">
    <property type="entry name" value="Homodimeric domain of signal transducing histidine kinase"/>
    <property type="match status" value="1"/>
</dbReference>
<dbReference type="GO" id="GO:0000155">
    <property type="term" value="F:phosphorelay sensor kinase activity"/>
    <property type="evidence" value="ECO:0007669"/>
    <property type="project" value="InterPro"/>
</dbReference>
<dbReference type="EC" id="2.7.13.3" evidence="2"/>
<dbReference type="STRING" id="83401.SAMN05421742_102409"/>
<dbReference type="InterPro" id="IPR036097">
    <property type="entry name" value="HisK_dim/P_sf"/>
</dbReference>
<sequence>MKTRPADREQRLIARAEAALNDGTAMPEALAELLDAHRKLVSRMGRLTRISDRQQLQLRELSELKDQFVGMAAHDLRNPIGLVQGFSELMLAAPEMAQADRARYLQIISKVARDMGALLNDLLDISAIESGKLTIEATPQRLDAVVAERLDLLTNLAERKQITLKRRLAEVDRVPIDDRRLAQVIDNLVGNAIKFSHPGTTVTVSVWAEDGHGCLAVADQGQGIPAEEIDKVFGTFQRLSVRPTGDEKSHGLGLAIARKIVLAHGGRIGVESTVGEGSVFTVRLPLQA</sequence>
<keyword evidence="5" id="KW-0418">Kinase</keyword>
<evidence type="ECO:0000256" key="6">
    <source>
        <dbReference type="ARBA" id="ARBA00023012"/>
    </source>
</evidence>
<name>A0A1G7X2K7_9PROT</name>
<dbReference type="FunFam" id="3.30.565.10:FF:000006">
    <property type="entry name" value="Sensor histidine kinase WalK"/>
    <property type="match status" value="1"/>
</dbReference>
<evidence type="ECO:0000256" key="5">
    <source>
        <dbReference type="ARBA" id="ARBA00022777"/>
    </source>
</evidence>
<comment type="catalytic activity">
    <reaction evidence="1">
        <text>ATP + protein L-histidine = ADP + protein N-phospho-L-histidine.</text>
        <dbReference type="EC" id="2.7.13.3"/>
    </reaction>
</comment>
<dbReference type="Proteomes" id="UP000217076">
    <property type="component" value="Unassembled WGS sequence"/>
</dbReference>
<keyword evidence="9" id="KW-1185">Reference proteome</keyword>
<dbReference type="InterPro" id="IPR036890">
    <property type="entry name" value="HATPase_C_sf"/>
</dbReference>
<gene>
    <name evidence="8" type="ORF">SAMN05421742_102409</name>
</gene>
<dbReference type="PANTHER" id="PTHR43711">
    <property type="entry name" value="TWO-COMPONENT HISTIDINE KINASE"/>
    <property type="match status" value="1"/>
</dbReference>
<evidence type="ECO:0000256" key="1">
    <source>
        <dbReference type="ARBA" id="ARBA00000085"/>
    </source>
</evidence>
<dbReference type="RefSeq" id="WP_092616386.1">
    <property type="nucleotide sequence ID" value="NZ_FNCV01000002.1"/>
</dbReference>
<dbReference type="InterPro" id="IPR003594">
    <property type="entry name" value="HATPase_dom"/>
</dbReference>